<accession>A0A556MMY3</accession>
<dbReference type="Gene3D" id="2.40.50.1020">
    <property type="entry name" value="LytTr DNA-binding domain"/>
    <property type="match status" value="1"/>
</dbReference>
<organism evidence="4 5">
    <name type="scientific">Fluviicola chungangensis</name>
    <dbReference type="NCBI Taxonomy" id="2597671"/>
    <lineage>
        <taxon>Bacteria</taxon>
        <taxon>Pseudomonadati</taxon>
        <taxon>Bacteroidota</taxon>
        <taxon>Flavobacteriia</taxon>
        <taxon>Flavobacteriales</taxon>
        <taxon>Crocinitomicaceae</taxon>
        <taxon>Fluviicola</taxon>
    </lineage>
</organism>
<dbReference type="AlphaFoldDB" id="A0A556MMY3"/>
<dbReference type="PANTHER" id="PTHR37299">
    <property type="entry name" value="TRANSCRIPTIONAL REGULATOR-RELATED"/>
    <property type="match status" value="1"/>
</dbReference>
<evidence type="ECO:0000259" key="3">
    <source>
        <dbReference type="PROSITE" id="PS50930"/>
    </source>
</evidence>
<dbReference type="PROSITE" id="PS50110">
    <property type="entry name" value="RESPONSE_REGULATORY"/>
    <property type="match status" value="1"/>
</dbReference>
<dbReference type="EMBL" id="VLPL01000008">
    <property type="protein sequence ID" value="TSJ41168.1"/>
    <property type="molecule type" value="Genomic_DNA"/>
</dbReference>
<feature type="domain" description="HTH LytTR-type" evidence="3">
    <location>
        <begin position="146"/>
        <end position="246"/>
    </location>
</feature>
<dbReference type="InterPro" id="IPR007492">
    <property type="entry name" value="LytTR_DNA-bd_dom"/>
</dbReference>
<dbReference type="Gene3D" id="3.40.50.2300">
    <property type="match status" value="1"/>
</dbReference>
<evidence type="ECO:0000259" key="2">
    <source>
        <dbReference type="PROSITE" id="PS50110"/>
    </source>
</evidence>
<gene>
    <name evidence="4" type="ORF">FO442_14745</name>
</gene>
<dbReference type="InterPro" id="IPR011006">
    <property type="entry name" value="CheY-like_superfamily"/>
</dbReference>
<dbReference type="GO" id="GO:0003677">
    <property type="term" value="F:DNA binding"/>
    <property type="evidence" value="ECO:0007669"/>
    <property type="project" value="InterPro"/>
</dbReference>
<evidence type="ECO:0000256" key="1">
    <source>
        <dbReference type="PROSITE-ProRule" id="PRU00169"/>
    </source>
</evidence>
<dbReference type="PROSITE" id="PS50930">
    <property type="entry name" value="HTH_LYTTR"/>
    <property type="match status" value="1"/>
</dbReference>
<dbReference type="SMART" id="SM00850">
    <property type="entry name" value="LytTR"/>
    <property type="match status" value="1"/>
</dbReference>
<keyword evidence="5" id="KW-1185">Reference proteome</keyword>
<keyword evidence="1" id="KW-0597">Phosphoprotein</keyword>
<dbReference type="InterPro" id="IPR046947">
    <property type="entry name" value="LytR-like"/>
</dbReference>
<feature type="modified residue" description="4-aspartylphosphate" evidence="1">
    <location>
        <position position="55"/>
    </location>
</feature>
<name>A0A556MMY3_9FLAO</name>
<dbReference type="PANTHER" id="PTHR37299:SF1">
    <property type="entry name" value="STAGE 0 SPORULATION PROTEIN A HOMOLOG"/>
    <property type="match status" value="1"/>
</dbReference>
<dbReference type="SMART" id="SM00448">
    <property type="entry name" value="REC"/>
    <property type="match status" value="1"/>
</dbReference>
<dbReference type="RefSeq" id="WP_144333979.1">
    <property type="nucleotide sequence ID" value="NZ_VLPL01000008.1"/>
</dbReference>
<feature type="domain" description="Response regulatory" evidence="2">
    <location>
        <begin position="5"/>
        <end position="122"/>
    </location>
</feature>
<dbReference type="Pfam" id="PF04397">
    <property type="entry name" value="LytTR"/>
    <property type="match status" value="1"/>
</dbReference>
<reference evidence="4 5" key="1">
    <citation type="submission" date="2019-07" db="EMBL/GenBank/DDBJ databases">
        <authorList>
            <person name="Huq M.A."/>
        </authorList>
    </citation>
    <scope>NUCLEOTIDE SEQUENCE [LARGE SCALE GENOMIC DNA]</scope>
    <source>
        <strain evidence="4 5">MAH-3</strain>
    </source>
</reference>
<evidence type="ECO:0000313" key="4">
    <source>
        <dbReference type="EMBL" id="TSJ41168.1"/>
    </source>
</evidence>
<dbReference type="Proteomes" id="UP000316008">
    <property type="component" value="Unassembled WGS sequence"/>
</dbReference>
<dbReference type="SUPFAM" id="SSF52172">
    <property type="entry name" value="CheY-like"/>
    <property type="match status" value="1"/>
</dbReference>
<dbReference type="Pfam" id="PF00072">
    <property type="entry name" value="Response_reg"/>
    <property type="match status" value="1"/>
</dbReference>
<evidence type="ECO:0000313" key="5">
    <source>
        <dbReference type="Proteomes" id="UP000316008"/>
    </source>
</evidence>
<dbReference type="OrthoDB" id="2962330at2"/>
<dbReference type="InterPro" id="IPR001789">
    <property type="entry name" value="Sig_transdc_resp-reg_receiver"/>
</dbReference>
<protein>
    <submittedName>
        <fullName evidence="4">Response regulator transcription factor</fullName>
    </submittedName>
</protein>
<sequence length="248" mass="28431">MEKIKVLIVEDTVAESDKLTDTLTESQFEIVGVARSHQEALKLFYGNKVDIVVIDIFLNGIPEGITFAETLNNVPESSRPFVFLTSSTDRSIFERAKLTKPYSFLLKPFNPLEVLYALEMAIEKFYDQPDIFQSEEEDTVISSEFLFIKKKDALKKVAVSDIINIEVEERYCSIFTAMEKFVIQISLTKVINLLDPAVFYRVHRNHIVNAREIEEIQPSDGLLTMSNKAVIPISDHYKEVLNQFKIIK</sequence>
<comment type="caution">
    <text evidence="4">The sequence shown here is derived from an EMBL/GenBank/DDBJ whole genome shotgun (WGS) entry which is preliminary data.</text>
</comment>
<proteinExistence type="predicted"/>
<dbReference type="GO" id="GO:0000156">
    <property type="term" value="F:phosphorelay response regulator activity"/>
    <property type="evidence" value="ECO:0007669"/>
    <property type="project" value="InterPro"/>
</dbReference>